<organism evidence="1">
    <name type="scientific">marine sediment metagenome</name>
    <dbReference type="NCBI Taxonomy" id="412755"/>
    <lineage>
        <taxon>unclassified sequences</taxon>
        <taxon>metagenomes</taxon>
        <taxon>ecological metagenomes</taxon>
    </lineage>
</organism>
<sequence length="71" mass="7497">GNESAVVNIRCSAQLEQAAESTAPPAAIEAINRIARAERQLDLNVNTQLCIETLLNDLARIGAGEKVPVVS</sequence>
<comment type="caution">
    <text evidence="1">The sequence shown here is derived from an EMBL/GenBank/DDBJ whole genome shotgun (WGS) entry which is preliminary data.</text>
</comment>
<accession>X0VWL7</accession>
<evidence type="ECO:0000313" key="1">
    <source>
        <dbReference type="EMBL" id="GAG22824.1"/>
    </source>
</evidence>
<proteinExistence type="predicted"/>
<reference evidence="1" key="1">
    <citation type="journal article" date="2014" name="Front. Microbiol.">
        <title>High frequency of phylogenetically diverse reductive dehalogenase-homologous genes in deep subseafloor sedimentary metagenomes.</title>
        <authorList>
            <person name="Kawai M."/>
            <person name="Futagami T."/>
            <person name="Toyoda A."/>
            <person name="Takaki Y."/>
            <person name="Nishi S."/>
            <person name="Hori S."/>
            <person name="Arai W."/>
            <person name="Tsubouchi T."/>
            <person name="Morono Y."/>
            <person name="Uchiyama I."/>
            <person name="Ito T."/>
            <person name="Fujiyama A."/>
            <person name="Inagaki F."/>
            <person name="Takami H."/>
        </authorList>
    </citation>
    <scope>NUCLEOTIDE SEQUENCE</scope>
    <source>
        <strain evidence="1">Expedition CK06-06</strain>
    </source>
</reference>
<protein>
    <submittedName>
        <fullName evidence="1">Uncharacterized protein</fullName>
    </submittedName>
</protein>
<name>X0VWL7_9ZZZZ</name>
<gene>
    <name evidence="1" type="ORF">S01H1_47608</name>
</gene>
<dbReference type="EMBL" id="BARS01030523">
    <property type="protein sequence ID" value="GAG22824.1"/>
    <property type="molecule type" value="Genomic_DNA"/>
</dbReference>
<feature type="non-terminal residue" evidence="1">
    <location>
        <position position="1"/>
    </location>
</feature>
<dbReference type="AlphaFoldDB" id="X0VWL7"/>